<protein>
    <recommendedName>
        <fullName evidence="5 6">Large ribosomal subunit protein uL10</fullName>
    </recommendedName>
</protein>
<dbReference type="EMBL" id="ARYK01000009">
    <property type="protein sequence ID" value="KCZ88927.1"/>
    <property type="molecule type" value="Genomic_DNA"/>
</dbReference>
<keyword evidence="6" id="KW-0699">rRNA-binding</keyword>
<dbReference type="PANTHER" id="PTHR11560">
    <property type="entry name" value="39S RIBOSOMAL PROTEIN L10, MITOCHONDRIAL"/>
    <property type="match status" value="1"/>
</dbReference>
<comment type="similarity">
    <text evidence="2 6">Belongs to the universal ribosomal protein uL10 family.</text>
</comment>
<keyword evidence="4 6" id="KW-0687">Ribonucleoprotein</keyword>
<dbReference type="InterPro" id="IPR047865">
    <property type="entry name" value="Ribosomal_uL10_bac_type"/>
</dbReference>
<comment type="function">
    <text evidence="1 6">Forms part of the ribosomal stalk, playing a central role in the interaction of the ribosome with GTP-bound translation factors.</text>
</comment>
<keyword evidence="3 6" id="KW-0689">Ribosomal protein</keyword>
<dbReference type="PROSITE" id="PS01109">
    <property type="entry name" value="RIBOSOMAL_L10"/>
    <property type="match status" value="1"/>
</dbReference>
<dbReference type="NCBIfam" id="NF000955">
    <property type="entry name" value="PRK00099.1-1"/>
    <property type="match status" value="1"/>
</dbReference>
<keyword evidence="8" id="KW-1185">Reference proteome</keyword>
<dbReference type="SUPFAM" id="SSF160369">
    <property type="entry name" value="Ribosomal protein L10-like"/>
    <property type="match status" value="1"/>
</dbReference>
<accession>A0A059FEA4</accession>
<dbReference type="GO" id="GO:0070180">
    <property type="term" value="F:large ribosomal subunit rRNA binding"/>
    <property type="evidence" value="ECO:0007669"/>
    <property type="project" value="UniProtKB-UniRule"/>
</dbReference>
<dbReference type="Gene3D" id="6.10.250.290">
    <property type="match status" value="1"/>
</dbReference>
<dbReference type="InterPro" id="IPR043141">
    <property type="entry name" value="Ribosomal_uL10-like_sf"/>
</dbReference>
<evidence type="ECO:0000256" key="2">
    <source>
        <dbReference type="ARBA" id="ARBA00008889"/>
    </source>
</evidence>
<dbReference type="GO" id="GO:0006412">
    <property type="term" value="P:translation"/>
    <property type="evidence" value="ECO:0007669"/>
    <property type="project" value="UniProtKB-UniRule"/>
</dbReference>
<evidence type="ECO:0000313" key="8">
    <source>
        <dbReference type="Proteomes" id="UP000025171"/>
    </source>
</evidence>
<dbReference type="HAMAP" id="MF_00362">
    <property type="entry name" value="Ribosomal_uL10"/>
    <property type="match status" value="1"/>
</dbReference>
<dbReference type="Proteomes" id="UP000025171">
    <property type="component" value="Unassembled WGS sequence"/>
</dbReference>
<dbReference type="CDD" id="cd05797">
    <property type="entry name" value="Ribosomal_L10"/>
    <property type="match status" value="1"/>
</dbReference>
<proteinExistence type="inferred from homology"/>
<dbReference type="Gene3D" id="3.30.70.1730">
    <property type="match status" value="1"/>
</dbReference>
<comment type="caution">
    <text evidence="7">The sequence shown here is derived from an EMBL/GenBank/DDBJ whole genome shotgun (WGS) entry which is preliminary data.</text>
</comment>
<evidence type="ECO:0000313" key="7">
    <source>
        <dbReference type="EMBL" id="KCZ88927.1"/>
    </source>
</evidence>
<dbReference type="OrthoDB" id="9791972at2"/>
<evidence type="ECO:0000256" key="6">
    <source>
        <dbReference type="HAMAP-Rule" id="MF_00362"/>
    </source>
</evidence>
<dbReference type="Pfam" id="PF00466">
    <property type="entry name" value="Ribosomal_L10"/>
    <property type="match status" value="1"/>
</dbReference>
<dbReference type="InterPro" id="IPR002363">
    <property type="entry name" value="Ribosomal_uL10_CS_bac"/>
</dbReference>
<dbReference type="AlphaFoldDB" id="A0A059FEA4"/>
<dbReference type="GO" id="GO:0015934">
    <property type="term" value="C:large ribosomal subunit"/>
    <property type="evidence" value="ECO:0007669"/>
    <property type="project" value="InterPro"/>
</dbReference>
<gene>
    <name evidence="6 7" type="primary">rplJ</name>
    <name evidence="7" type="ORF">HJO_15459</name>
</gene>
<evidence type="ECO:0000256" key="4">
    <source>
        <dbReference type="ARBA" id="ARBA00023274"/>
    </source>
</evidence>
<dbReference type="RefSeq" id="WP_035618685.1">
    <property type="nucleotide sequence ID" value="NZ_ARYK01000009.1"/>
</dbReference>
<reference evidence="7 8" key="1">
    <citation type="journal article" date="2014" name="Antonie Van Leeuwenhoek">
        <title>Hyphomonas beringensis sp. nov. and Hyphomonas chukchiensis sp. nov., isolated from surface seawater of the Bering Sea and Chukchi Sea.</title>
        <authorList>
            <person name="Li C."/>
            <person name="Lai Q."/>
            <person name="Li G."/>
            <person name="Dong C."/>
            <person name="Wang J."/>
            <person name="Liao Y."/>
            <person name="Shao Z."/>
        </authorList>
    </citation>
    <scope>NUCLEOTIDE SEQUENCE [LARGE SCALE GENOMIC DNA]</scope>
    <source>
        <strain evidence="7 8">MHS-2</strain>
    </source>
</reference>
<organism evidence="7 8">
    <name type="scientific">Hyphomonas johnsonii MHS-2</name>
    <dbReference type="NCBI Taxonomy" id="1280950"/>
    <lineage>
        <taxon>Bacteria</taxon>
        <taxon>Pseudomonadati</taxon>
        <taxon>Pseudomonadota</taxon>
        <taxon>Alphaproteobacteria</taxon>
        <taxon>Hyphomonadales</taxon>
        <taxon>Hyphomonadaceae</taxon>
        <taxon>Hyphomonas</taxon>
    </lineage>
</organism>
<dbReference type="STRING" id="1280950.HJO_15459"/>
<evidence type="ECO:0000256" key="5">
    <source>
        <dbReference type="ARBA" id="ARBA00035202"/>
    </source>
</evidence>
<dbReference type="PATRIC" id="fig|1280950.3.peg.3104"/>
<dbReference type="InterPro" id="IPR001790">
    <property type="entry name" value="Ribosomal_uL10"/>
</dbReference>
<name>A0A059FEA4_9PROT</name>
<keyword evidence="6" id="KW-0694">RNA-binding</keyword>
<dbReference type="InterPro" id="IPR022973">
    <property type="entry name" value="Ribosomal_uL10_bac"/>
</dbReference>
<sequence length="171" mass="17490">MDKAGKTVALDTLKGVFAESGAVIVTHYSGMTVAEMSKLRVALRKDGGQLKVVKNRLAKIALDGQGGDDAQALFKGPVAIAYAPDPVSAAKAADEFAKDNAKFIIIGGFMGDVVLDASGVQALAKLPSLDQLRGKIVGLLQAPATKVAGVIQAPASQLARVVSAYASKDAA</sequence>
<comment type="subunit">
    <text evidence="6">Part of the ribosomal stalk of the 50S ribosomal subunit. The N-terminus interacts with L11 and the large rRNA to form the base of the stalk. The C-terminus forms an elongated spine to which L12 dimers bind in a sequential fashion forming a multimeric L10(L12)X complex.</text>
</comment>
<dbReference type="GO" id="GO:0003735">
    <property type="term" value="F:structural constituent of ribosome"/>
    <property type="evidence" value="ECO:0007669"/>
    <property type="project" value="InterPro"/>
</dbReference>
<evidence type="ECO:0000256" key="1">
    <source>
        <dbReference type="ARBA" id="ARBA00002633"/>
    </source>
</evidence>
<evidence type="ECO:0000256" key="3">
    <source>
        <dbReference type="ARBA" id="ARBA00022980"/>
    </source>
</evidence>
<dbReference type="eggNOG" id="COG0244">
    <property type="taxonomic scope" value="Bacteria"/>
</dbReference>